<dbReference type="Proteomes" id="UP000074108">
    <property type="component" value="Unassembled WGS sequence"/>
</dbReference>
<sequence length="290" mass="32625">MEESKRNLILLHHSNELSWKGIGLLLKSDPYLSQLKTYSPEDLQSILQTTPQHIRSIYDHIHHFPLESFLEKYKAYSIQISTLYDSSYPSLLRSCHKAPWVLYGKGNMNLLHTAKSLAIVGSRKGNDYGYEVVNSWVPHLIKQDFVIVSGLASGIDSFVHERTLNYEGSTIAVLGNGILQCYPLKNSEIQKRIGEKGLLLSEYPPFRKPERWQFPERNRIISGITRGTLVVQASKRSGSFITAERALEEGREVFAVPGNIFSPLSAGTNSLIQLGAKLVLSTEDIIEEIV</sequence>
<accession>A0A147K9H4</accession>
<dbReference type="PATRIC" id="fig|1150625.3.peg.1275"/>
<dbReference type="EMBL" id="LDYG01000024">
    <property type="protein sequence ID" value="KUP07098.1"/>
    <property type="molecule type" value="Genomic_DNA"/>
</dbReference>
<keyword evidence="3" id="KW-0238">DNA-binding</keyword>
<dbReference type="InterPro" id="IPR057666">
    <property type="entry name" value="DrpA_SLOG"/>
</dbReference>
<organism evidence="3 4">
    <name type="scientific">Bacillus coahuilensis p1.1.43</name>
    <dbReference type="NCBI Taxonomy" id="1150625"/>
    <lineage>
        <taxon>Bacteria</taxon>
        <taxon>Bacillati</taxon>
        <taxon>Bacillota</taxon>
        <taxon>Bacilli</taxon>
        <taxon>Bacillales</taxon>
        <taxon>Bacillaceae</taxon>
        <taxon>Bacillus</taxon>
    </lineage>
</organism>
<evidence type="ECO:0000256" key="1">
    <source>
        <dbReference type="ARBA" id="ARBA00006525"/>
    </source>
</evidence>
<dbReference type="Pfam" id="PF02481">
    <property type="entry name" value="DNA_processg_A"/>
    <property type="match status" value="1"/>
</dbReference>
<feature type="domain" description="Smf/DprA SLOG" evidence="2">
    <location>
        <begin position="80"/>
        <end position="289"/>
    </location>
</feature>
<protein>
    <submittedName>
        <fullName evidence="3">DNA-binding protein</fullName>
    </submittedName>
</protein>
<dbReference type="GO" id="GO:0003677">
    <property type="term" value="F:DNA binding"/>
    <property type="evidence" value="ECO:0007669"/>
    <property type="project" value="UniProtKB-KW"/>
</dbReference>
<reference evidence="3 4" key="1">
    <citation type="journal article" date="2016" name="Front. Microbiol.">
        <title>Microevolution Analysis of Bacillus coahuilensis Unveils Differences in Phosphorus Acquisition Strategies and Their Regulation.</title>
        <authorList>
            <person name="Gomez-Lunar Z."/>
            <person name="Hernandez-Gonzalez I."/>
            <person name="Rodriguez-Torres M.D."/>
            <person name="Souza V."/>
            <person name="Olmedo-Alvarez G."/>
        </authorList>
    </citation>
    <scope>NUCLEOTIDE SEQUENCE [LARGE SCALE GENOMIC DNA]</scope>
    <source>
        <strain evidence="4">p1.1.43</strain>
    </source>
</reference>
<dbReference type="OrthoDB" id="9785707at2"/>
<dbReference type="SUPFAM" id="SSF102405">
    <property type="entry name" value="MCP/YpsA-like"/>
    <property type="match status" value="1"/>
</dbReference>
<evidence type="ECO:0000313" key="4">
    <source>
        <dbReference type="Proteomes" id="UP000074108"/>
    </source>
</evidence>
<dbReference type="PANTHER" id="PTHR43022">
    <property type="entry name" value="PROTEIN SMF"/>
    <property type="match status" value="1"/>
</dbReference>
<proteinExistence type="inferred from homology"/>
<gene>
    <name evidence="3" type="ORF">Q75_06090</name>
</gene>
<dbReference type="PANTHER" id="PTHR43022:SF1">
    <property type="entry name" value="PROTEIN SMF"/>
    <property type="match status" value="1"/>
</dbReference>
<dbReference type="Gene3D" id="3.40.50.450">
    <property type="match status" value="1"/>
</dbReference>
<comment type="caution">
    <text evidence="3">The sequence shown here is derived from an EMBL/GenBank/DDBJ whole genome shotgun (WGS) entry which is preliminary data.</text>
</comment>
<evidence type="ECO:0000313" key="3">
    <source>
        <dbReference type="EMBL" id="KUP07098.1"/>
    </source>
</evidence>
<dbReference type="NCBIfam" id="TIGR00732">
    <property type="entry name" value="dprA"/>
    <property type="match status" value="1"/>
</dbReference>
<dbReference type="STRING" id="1150625.Q75_06090"/>
<name>A0A147K9H4_9BACI</name>
<dbReference type="AlphaFoldDB" id="A0A147K9H4"/>
<dbReference type="GO" id="GO:0009294">
    <property type="term" value="P:DNA-mediated transformation"/>
    <property type="evidence" value="ECO:0007669"/>
    <property type="project" value="InterPro"/>
</dbReference>
<keyword evidence="4" id="KW-1185">Reference proteome</keyword>
<dbReference type="InterPro" id="IPR003488">
    <property type="entry name" value="DprA"/>
</dbReference>
<evidence type="ECO:0000259" key="2">
    <source>
        <dbReference type="Pfam" id="PF02481"/>
    </source>
</evidence>
<comment type="similarity">
    <text evidence="1">Belongs to the DprA/Smf family.</text>
</comment>
<dbReference type="RefSeq" id="WP_059282582.1">
    <property type="nucleotide sequence ID" value="NZ_LDYG01000024.1"/>
</dbReference>